<sequence length="449" mass="50808">MDLTRLYADPSLVLTVSELNRATRALLEQTYPLLWVRGEISNLKRYESGHWYFALKDRDAQVRCVMFRHRNQYLDWQPEDGALVEVRALVTLFEARGEFQLNVETMRRAGLGALYEAFERLKRQLEREGLLDPARKRSIPVFPRQVGIVTSPQAAALRDVLATLRRRLPSLPVIIYPTPVQGEGAAQQIAAALRLAGERAECDVLILCRGGGSMEDLWAFNEEVVARAIAACPIPVVAGVGHETDFTIADFVADRRAPTPTAAAELVSPSRIDLLARVETLARRLRRGAARRIEMRMQQLDYLARRLTHPGERLQAQSVRLAELSRRLHGAHRRALEGKARWVEQLGMRLQRARPDIGALLKAQQMWRGRLARAVTQVLSRTERELDRLAAHLAHLNPQHVLERGYSIVRKQDGVIVRKADQLAVGEPLWLTFASGWARSRVEDKGDPR</sequence>
<comment type="function">
    <text evidence="5">Bidirectionally degrades single-stranded DNA into large acid-insoluble oligonucleotides, which are then degraded further into small acid-soluble oligonucleotides.</text>
</comment>
<comment type="subcellular location">
    <subcellularLocation>
        <location evidence="5 6">Cytoplasm</location>
    </subcellularLocation>
</comment>
<keyword evidence="10" id="KW-1185">Reference proteome</keyword>
<dbReference type="HAMAP" id="MF_00378">
    <property type="entry name" value="Exonuc_7_L"/>
    <property type="match status" value="1"/>
</dbReference>
<feature type="domain" description="OB-fold nucleic acid binding" evidence="8">
    <location>
        <begin position="14"/>
        <end position="107"/>
    </location>
</feature>
<dbReference type="InterPro" id="IPR003753">
    <property type="entry name" value="Exonuc_VII_L"/>
</dbReference>
<dbReference type="GO" id="GO:0008855">
    <property type="term" value="F:exodeoxyribonuclease VII activity"/>
    <property type="evidence" value="ECO:0007669"/>
    <property type="project" value="UniProtKB-UniRule"/>
</dbReference>
<dbReference type="EC" id="3.1.11.6" evidence="5"/>
<evidence type="ECO:0000256" key="1">
    <source>
        <dbReference type="ARBA" id="ARBA00022490"/>
    </source>
</evidence>
<feature type="domain" description="Exonuclease VII large subunit C-terminal" evidence="7">
    <location>
        <begin position="130"/>
        <end position="440"/>
    </location>
</feature>
<evidence type="ECO:0000259" key="8">
    <source>
        <dbReference type="Pfam" id="PF13742"/>
    </source>
</evidence>
<dbReference type="PROSITE" id="PS50096">
    <property type="entry name" value="IQ"/>
    <property type="match status" value="1"/>
</dbReference>
<dbReference type="CDD" id="cd04489">
    <property type="entry name" value="ExoVII_LU_OBF"/>
    <property type="match status" value="1"/>
</dbReference>
<comment type="caution">
    <text evidence="9">The sequence shown here is derived from an EMBL/GenBank/DDBJ whole genome shotgun (WGS) entry which is preliminary data.</text>
</comment>
<evidence type="ECO:0000256" key="4">
    <source>
        <dbReference type="ARBA" id="ARBA00022839"/>
    </source>
</evidence>
<dbReference type="RefSeq" id="WP_147800139.1">
    <property type="nucleotide sequence ID" value="NZ_VPFL01000013.1"/>
</dbReference>
<dbReference type="EMBL" id="VPFL01000013">
    <property type="protein sequence ID" value="TXF11511.1"/>
    <property type="molecule type" value="Genomic_DNA"/>
</dbReference>
<comment type="subunit">
    <text evidence="5">Heterooligomer composed of large and small subunits.</text>
</comment>
<keyword evidence="2 5" id="KW-0540">Nuclease</keyword>
<evidence type="ECO:0000259" key="7">
    <source>
        <dbReference type="Pfam" id="PF02601"/>
    </source>
</evidence>
<organism evidence="9 10">
    <name type="scientific">Pelomicrobium methylotrophicum</name>
    <dbReference type="NCBI Taxonomy" id="2602750"/>
    <lineage>
        <taxon>Bacteria</taxon>
        <taxon>Pseudomonadati</taxon>
        <taxon>Pseudomonadota</taxon>
        <taxon>Hydrogenophilia</taxon>
        <taxon>Hydrogenophilia incertae sedis</taxon>
        <taxon>Pelomicrobium</taxon>
    </lineage>
</organism>
<keyword evidence="1 5" id="KW-0963">Cytoplasm</keyword>
<comment type="catalytic activity">
    <reaction evidence="5 6">
        <text>Exonucleolytic cleavage in either 5'- to 3'- or 3'- to 5'-direction to yield nucleoside 5'-phosphates.</text>
        <dbReference type="EC" id="3.1.11.6"/>
    </reaction>
</comment>
<evidence type="ECO:0000313" key="9">
    <source>
        <dbReference type="EMBL" id="TXF11511.1"/>
    </source>
</evidence>
<evidence type="ECO:0000256" key="2">
    <source>
        <dbReference type="ARBA" id="ARBA00022722"/>
    </source>
</evidence>
<dbReference type="GO" id="GO:0005737">
    <property type="term" value="C:cytoplasm"/>
    <property type="evidence" value="ECO:0007669"/>
    <property type="project" value="UniProtKB-SubCell"/>
</dbReference>
<dbReference type="Pfam" id="PF13742">
    <property type="entry name" value="tRNA_anti_2"/>
    <property type="match status" value="1"/>
</dbReference>
<dbReference type="AlphaFoldDB" id="A0A5C7EWC2"/>
<dbReference type="FunCoup" id="A0A5C7EWC2">
    <property type="interactions" value="294"/>
</dbReference>
<dbReference type="InterPro" id="IPR025824">
    <property type="entry name" value="OB-fold_nuc-bd_dom"/>
</dbReference>
<dbReference type="PANTHER" id="PTHR30008:SF0">
    <property type="entry name" value="EXODEOXYRIBONUCLEASE 7 LARGE SUBUNIT"/>
    <property type="match status" value="1"/>
</dbReference>
<dbReference type="Pfam" id="PF02601">
    <property type="entry name" value="Exonuc_VII_L"/>
    <property type="match status" value="1"/>
</dbReference>
<dbReference type="GO" id="GO:0003676">
    <property type="term" value="F:nucleic acid binding"/>
    <property type="evidence" value="ECO:0007669"/>
    <property type="project" value="InterPro"/>
</dbReference>
<dbReference type="GO" id="GO:0009318">
    <property type="term" value="C:exodeoxyribonuclease VII complex"/>
    <property type="evidence" value="ECO:0007669"/>
    <property type="project" value="UniProtKB-UniRule"/>
</dbReference>
<dbReference type="InterPro" id="IPR020579">
    <property type="entry name" value="Exonuc_VII_lsu_C"/>
</dbReference>
<dbReference type="Proteomes" id="UP000321201">
    <property type="component" value="Unassembled WGS sequence"/>
</dbReference>
<dbReference type="OrthoDB" id="5288235at2"/>
<dbReference type="InParanoid" id="A0A5C7EWC2"/>
<gene>
    <name evidence="5" type="primary">xseA</name>
    <name evidence="9" type="ORF">FR698_10430</name>
</gene>
<keyword evidence="4 5" id="KW-0269">Exonuclease</keyword>
<evidence type="ECO:0000256" key="6">
    <source>
        <dbReference type="RuleBase" id="RU004355"/>
    </source>
</evidence>
<proteinExistence type="inferred from homology"/>
<reference evidence="9 10" key="1">
    <citation type="submission" date="2019-08" db="EMBL/GenBank/DDBJ databases">
        <title>Pelomicrobium methylotrophicum gen. nov., sp. nov. a moderately thermophilic, facultatively anaerobic, lithoautotrophic and methylotrophic bacterium isolated from a terrestrial mud volcano.</title>
        <authorList>
            <person name="Slobodkina G.B."/>
            <person name="Merkel A.Y."/>
            <person name="Slobodkin A.I."/>
        </authorList>
    </citation>
    <scope>NUCLEOTIDE SEQUENCE [LARGE SCALE GENOMIC DNA]</scope>
    <source>
        <strain evidence="9 10">SM250</strain>
    </source>
</reference>
<evidence type="ECO:0000313" key="10">
    <source>
        <dbReference type="Proteomes" id="UP000321201"/>
    </source>
</evidence>
<keyword evidence="3 5" id="KW-0378">Hydrolase</keyword>
<dbReference type="PANTHER" id="PTHR30008">
    <property type="entry name" value="EXODEOXYRIBONUCLEASE 7 LARGE SUBUNIT"/>
    <property type="match status" value="1"/>
</dbReference>
<dbReference type="GO" id="GO:0006308">
    <property type="term" value="P:DNA catabolic process"/>
    <property type="evidence" value="ECO:0007669"/>
    <property type="project" value="UniProtKB-UniRule"/>
</dbReference>
<evidence type="ECO:0000256" key="3">
    <source>
        <dbReference type="ARBA" id="ARBA00022801"/>
    </source>
</evidence>
<evidence type="ECO:0000256" key="5">
    <source>
        <dbReference type="HAMAP-Rule" id="MF_00378"/>
    </source>
</evidence>
<comment type="similarity">
    <text evidence="5 6">Belongs to the XseA family.</text>
</comment>
<name>A0A5C7EWC2_9PROT</name>
<protein>
    <recommendedName>
        <fullName evidence="5">Exodeoxyribonuclease 7 large subunit</fullName>
        <ecNumber evidence="5">3.1.11.6</ecNumber>
    </recommendedName>
    <alternativeName>
        <fullName evidence="5">Exodeoxyribonuclease VII large subunit</fullName>
        <shortName evidence="5">Exonuclease VII large subunit</shortName>
    </alternativeName>
</protein>
<accession>A0A5C7EWC2</accession>
<dbReference type="NCBIfam" id="TIGR00237">
    <property type="entry name" value="xseA"/>
    <property type="match status" value="1"/>
</dbReference>